<dbReference type="Proteomes" id="UP001140560">
    <property type="component" value="Unassembled WGS sequence"/>
</dbReference>
<protein>
    <submittedName>
        <fullName evidence="3">Uncharacterized protein</fullName>
    </submittedName>
</protein>
<proteinExistence type="predicted"/>
<feature type="region of interest" description="Disordered" evidence="2">
    <location>
        <begin position="187"/>
        <end position="254"/>
    </location>
</feature>
<feature type="compositionally biased region" description="Polar residues" evidence="2">
    <location>
        <begin position="230"/>
        <end position="253"/>
    </location>
</feature>
<sequence length="789" mass="84754">MSSYSGPSNPPPSTARDKALPSPPIAQVIDPNSPPKAQRTLVDAESGTPSEEDWPILRPENITPLMHQIPRVSGMDVQQQRSASLGAVPARVATSYFAIAEHSYANMMNTSGAPEADFSPSLGESSQSQQGRQFTESRRLSSNNPYANAAAFHAISTDSDSAMESPLARKKSAVGMILVPPRISSKRSSLPLPDQNVLGFSTPRPSLRSRQAELDTEKWPLLQEQDTEQHVGSDSLLSPEEQTATAMSAQDQPQVAHDLTLRVSQPTGVNSTVQYATGSLRSNSSWSMAAGSSLDGEPGTDHEDGTRVKHLSKHSSASEPGAKLTIKSDADAVLHGRDTPVPDVPSLSEKLRGKLPQESSLGAMAGRLSRQTMSRISNLTSRTSTPNLAEVAVQPPTPVKPTTPVKTITPAKINPIRSMQPARKSSVGGPSSPMSSLNSPTSQASVESKKPVMLSAVPSPEAKKADAAREHDQYSSVSDAGPSGLSRTTRARDVARLPGPHKLSTSQSTLSLRRNLPAEKLIPLTPLGEEEPTQGFSPVSASSPRVDESTGALSVQNRSDVKEQTTKKLNIKRSLRGMFQRAVTKRSEKQPMAIAPEQASTTGTKTSLARRIRNSTSRLHLPRAAEIKSELQDIPEPVTEIDQAAATEASTKDADRKAALSSLEDESANSATKPALMQHNTTAAAINNIVERIALMPVDSPDRLLGVEIAEVSQLLYYRPKSLEDIVLTVNTKQAVLCALECYQEAKQSAESAMRHARDAQWQVARAGEELLRLEELRELISKARLGDE</sequence>
<feature type="region of interest" description="Disordered" evidence="2">
    <location>
        <begin position="585"/>
        <end position="609"/>
    </location>
</feature>
<feature type="region of interest" description="Disordered" evidence="2">
    <location>
        <begin position="645"/>
        <end position="674"/>
    </location>
</feature>
<feature type="coiled-coil region" evidence="1">
    <location>
        <begin position="740"/>
        <end position="777"/>
    </location>
</feature>
<keyword evidence="1" id="KW-0175">Coiled coil</keyword>
<feature type="region of interest" description="Disordered" evidence="2">
    <location>
        <begin position="1"/>
        <end position="56"/>
    </location>
</feature>
<name>A0A9W8Y5E9_9PLEO</name>
<gene>
    <name evidence="3" type="ORF">N0V83_007750</name>
</gene>
<feature type="compositionally biased region" description="Polar residues" evidence="2">
    <location>
        <begin position="534"/>
        <end position="543"/>
    </location>
</feature>
<feature type="region of interest" description="Disordered" evidence="2">
    <location>
        <begin position="380"/>
        <end position="510"/>
    </location>
</feature>
<feature type="compositionally biased region" description="Polar residues" evidence="2">
    <location>
        <begin position="122"/>
        <end position="142"/>
    </location>
</feature>
<feature type="region of interest" description="Disordered" evidence="2">
    <location>
        <begin position="111"/>
        <end position="142"/>
    </location>
</feature>
<evidence type="ECO:0000313" key="3">
    <source>
        <dbReference type="EMBL" id="KAJ4366115.1"/>
    </source>
</evidence>
<accession>A0A9W8Y5E9</accession>
<feature type="compositionally biased region" description="Polar residues" evidence="2">
    <location>
        <begin position="598"/>
        <end position="607"/>
    </location>
</feature>
<evidence type="ECO:0000256" key="1">
    <source>
        <dbReference type="SAM" id="Coils"/>
    </source>
</evidence>
<evidence type="ECO:0000313" key="4">
    <source>
        <dbReference type="Proteomes" id="UP001140560"/>
    </source>
</evidence>
<comment type="caution">
    <text evidence="3">The sequence shown here is derived from an EMBL/GenBank/DDBJ whole genome shotgun (WGS) entry which is preliminary data.</text>
</comment>
<reference evidence="3" key="1">
    <citation type="submission" date="2022-10" db="EMBL/GenBank/DDBJ databases">
        <title>Tapping the CABI collections for fungal endophytes: first genome assemblies for Collariella, Neodidymelliopsis, Ascochyta clinopodiicola, Didymella pomorum, Didymosphaeria variabile, Neocosmospora piperis and Neocucurbitaria cava.</title>
        <authorList>
            <person name="Hill R."/>
        </authorList>
    </citation>
    <scope>NUCLEOTIDE SEQUENCE</scope>
    <source>
        <strain evidence="3">IMI 356814</strain>
    </source>
</reference>
<dbReference type="OrthoDB" id="5407305at2759"/>
<feature type="region of interest" description="Disordered" evidence="2">
    <location>
        <begin position="287"/>
        <end position="325"/>
    </location>
</feature>
<keyword evidence="4" id="KW-1185">Reference proteome</keyword>
<feature type="region of interest" description="Disordered" evidence="2">
    <location>
        <begin position="524"/>
        <end position="565"/>
    </location>
</feature>
<feature type="compositionally biased region" description="Basic and acidic residues" evidence="2">
    <location>
        <begin position="461"/>
        <end position="473"/>
    </location>
</feature>
<organism evidence="3 4">
    <name type="scientific">Neocucurbitaria cava</name>
    <dbReference type="NCBI Taxonomy" id="798079"/>
    <lineage>
        <taxon>Eukaryota</taxon>
        <taxon>Fungi</taxon>
        <taxon>Dikarya</taxon>
        <taxon>Ascomycota</taxon>
        <taxon>Pezizomycotina</taxon>
        <taxon>Dothideomycetes</taxon>
        <taxon>Pleosporomycetidae</taxon>
        <taxon>Pleosporales</taxon>
        <taxon>Pleosporineae</taxon>
        <taxon>Cucurbitariaceae</taxon>
        <taxon>Neocucurbitaria</taxon>
    </lineage>
</organism>
<evidence type="ECO:0000256" key="2">
    <source>
        <dbReference type="SAM" id="MobiDB-lite"/>
    </source>
</evidence>
<dbReference type="EMBL" id="JAPEUY010000014">
    <property type="protein sequence ID" value="KAJ4366115.1"/>
    <property type="molecule type" value="Genomic_DNA"/>
</dbReference>
<feature type="compositionally biased region" description="Low complexity" evidence="2">
    <location>
        <begin position="425"/>
        <end position="442"/>
    </location>
</feature>
<dbReference type="AlphaFoldDB" id="A0A9W8Y5E9"/>